<proteinExistence type="predicted"/>
<organism evidence="1 2">
    <name type="scientific">Eretmocerus hayati</name>
    <dbReference type="NCBI Taxonomy" id="131215"/>
    <lineage>
        <taxon>Eukaryota</taxon>
        <taxon>Metazoa</taxon>
        <taxon>Ecdysozoa</taxon>
        <taxon>Arthropoda</taxon>
        <taxon>Hexapoda</taxon>
        <taxon>Insecta</taxon>
        <taxon>Pterygota</taxon>
        <taxon>Neoptera</taxon>
        <taxon>Endopterygota</taxon>
        <taxon>Hymenoptera</taxon>
        <taxon>Apocrita</taxon>
        <taxon>Proctotrupomorpha</taxon>
        <taxon>Chalcidoidea</taxon>
        <taxon>Aphelinidae</taxon>
        <taxon>Aphelininae</taxon>
        <taxon>Eretmocerus</taxon>
    </lineage>
</organism>
<protein>
    <submittedName>
        <fullName evidence="1">Uncharacterized protein</fullName>
    </submittedName>
</protein>
<keyword evidence="2" id="KW-1185">Reference proteome</keyword>
<comment type="caution">
    <text evidence="1">The sequence shown here is derived from an EMBL/GenBank/DDBJ whole genome shotgun (WGS) entry which is preliminary data.</text>
</comment>
<dbReference type="EMBL" id="CM056742">
    <property type="protein sequence ID" value="KAJ8679284.1"/>
    <property type="molecule type" value="Genomic_DNA"/>
</dbReference>
<reference evidence="1" key="1">
    <citation type="submission" date="2023-04" db="EMBL/GenBank/DDBJ databases">
        <title>A chromosome-level genome assembly of the parasitoid wasp Eretmocerus hayati.</title>
        <authorList>
            <person name="Zhong Y."/>
            <person name="Liu S."/>
            <person name="Liu Y."/>
        </authorList>
    </citation>
    <scope>NUCLEOTIDE SEQUENCE</scope>
    <source>
        <strain evidence="1">ZJU_SS_LIU_2023</strain>
    </source>
</reference>
<accession>A0ACC2P6Q9</accession>
<dbReference type="Proteomes" id="UP001239111">
    <property type="component" value="Chromosome 2"/>
</dbReference>
<evidence type="ECO:0000313" key="2">
    <source>
        <dbReference type="Proteomes" id="UP001239111"/>
    </source>
</evidence>
<name>A0ACC2P6Q9_9HYME</name>
<gene>
    <name evidence="1" type="ORF">QAD02_015071</name>
</gene>
<evidence type="ECO:0000313" key="1">
    <source>
        <dbReference type="EMBL" id="KAJ8679284.1"/>
    </source>
</evidence>
<sequence>MAGSAATAAPARQAMKYLMGKCMPSFKTTSVKVEIPKFEYDENLHMHFRTYEYLYAHDPNKVCKTGDMVLVQSLPEKLTRLVTHKVVEVVFPLGNITDPITGKKVVGSKYRDDIKEVNKLYGKMPGGFDYEKAPPRGYLEDTRDFTHKPAYQKYYEDPDDPQPYAVY</sequence>